<dbReference type="AlphaFoldDB" id="A0AAE0WP63"/>
<dbReference type="Pfam" id="PF24855">
    <property type="entry name" value="DUF7729"/>
    <property type="match status" value="1"/>
</dbReference>
<gene>
    <name evidence="3" type="ORF">LTR78_004824</name>
</gene>
<evidence type="ECO:0000256" key="1">
    <source>
        <dbReference type="SAM" id="MobiDB-lite"/>
    </source>
</evidence>
<evidence type="ECO:0000259" key="2">
    <source>
        <dbReference type="Pfam" id="PF24855"/>
    </source>
</evidence>
<evidence type="ECO:0000313" key="4">
    <source>
        <dbReference type="Proteomes" id="UP001274830"/>
    </source>
</evidence>
<proteinExistence type="predicted"/>
<feature type="region of interest" description="Disordered" evidence="1">
    <location>
        <begin position="25"/>
        <end position="60"/>
    </location>
</feature>
<dbReference type="PANTHER" id="PTHR39460">
    <property type="entry name" value="EXPRESSED PROTEIN"/>
    <property type="match status" value="1"/>
</dbReference>
<dbReference type="InterPro" id="IPR056146">
    <property type="entry name" value="DUF7729"/>
</dbReference>
<dbReference type="EMBL" id="JAUTXT010000015">
    <property type="protein sequence ID" value="KAK3675314.1"/>
    <property type="molecule type" value="Genomic_DNA"/>
</dbReference>
<evidence type="ECO:0000313" key="3">
    <source>
        <dbReference type="EMBL" id="KAK3675314.1"/>
    </source>
</evidence>
<dbReference type="Proteomes" id="UP001274830">
    <property type="component" value="Unassembled WGS sequence"/>
</dbReference>
<dbReference type="PANTHER" id="PTHR39460:SF1">
    <property type="entry name" value="C6 TRANSCRIPTION FACTOR"/>
    <property type="match status" value="1"/>
</dbReference>
<feature type="compositionally biased region" description="Low complexity" evidence="1">
    <location>
        <begin position="36"/>
        <end position="60"/>
    </location>
</feature>
<protein>
    <recommendedName>
        <fullName evidence="2">DUF7729 domain-containing protein</fullName>
    </recommendedName>
</protein>
<sequence>MADWSELVYDRSEAPPAPMILHKRAQATSTLPPSITEASSTFGGSTASSATGISTASPTSQDVLPTTFDSSIGNNFTSPSCPAFFQSFLTDDTFKQCSPLSLLLQTSNGFFTAETSPVRLAQTLDASCSVNYTMCASVMASLAQSIQLTSHCGRDLQMQNPTVMQAYNGLLAYQPVFHAGCLTDSDGNYCFANAVQNKTAPTSSYIYYLPLGVQLPAGTSPACNTCLQQTMTIFGNAAGNKSLPLSMDYTPAAQQIDIQCGPQFVVASVAHTSSAGTLSFGPSIGVAMMALVGLAISTLA</sequence>
<reference evidence="3" key="1">
    <citation type="submission" date="2023-07" db="EMBL/GenBank/DDBJ databases">
        <title>Black Yeasts Isolated from many extreme environments.</title>
        <authorList>
            <person name="Coleine C."/>
            <person name="Stajich J.E."/>
            <person name="Selbmann L."/>
        </authorList>
    </citation>
    <scope>NUCLEOTIDE SEQUENCE</scope>
    <source>
        <strain evidence="3">CCFEE 5485</strain>
    </source>
</reference>
<name>A0AAE0WP63_9PEZI</name>
<organism evidence="3 4">
    <name type="scientific">Recurvomyces mirabilis</name>
    <dbReference type="NCBI Taxonomy" id="574656"/>
    <lineage>
        <taxon>Eukaryota</taxon>
        <taxon>Fungi</taxon>
        <taxon>Dikarya</taxon>
        <taxon>Ascomycota</taxon>
        <taxon>Pezizomycotina</taxon>
        <taxon>Dothideomycetes</taxon>
        <taxon>Dothideomycetidae</taxon>
        <taxon>Mycosphaerellales</taxon>
        <taxon>Teratosphaeriaceae</taxon>
        <taxon>Recurvomyces</taxon>
    </lineage>
</organism>
<keyword evidence="4" id="KW-1185">Reference proteome</keyword>
<comment type="caution">
    <text evidence="3">The sequence shown here is derived from an EMBL/GenBank/DDBJ whole genome shotgun (WGS) entry which is preliminary data.</text>
</comment>
<feature type="domain" description="DUF7729" evidence="2">
    <location>
        <begin position="64"/>
        <end position="268"/>
    </location>
</feature>
<accession>A0AAE0WP63</accession>